<dbReference type="Gene3D" id="3.30.70.2330">
    <property type="match status" value="1"/>
</dbReference>
<evidence type="ECO:0000259" key="4">
    <source>
        <dbReference type="SMART" id="SM00910"/>
    </source>
</evidence>
<organism evidence="5 6">
    <name type="scientific">Hirsutella rhossiliensis</name>
    <dbReference type="NCBI Taxonomy" id="111463"/>
    <lineage>
        <taxon>Eukaryota</taxon>
        <taxon>Fungi</taxon>
        <taxon>Dikarya</taxon>
        <taxon>Ascomycota</taxon>
        <taxon>Pezizomycotina</taxon>
        <taxon>Sordariomycetes</taxon>
        <taxon>Hypocreomycetidae</taxon>
        <taxon>Hypocreales</taxon>
        <taxon>Ophiocordycipitaceae</taxon>
        <taxon>Hirsutella</taxon>
    </lineage>
</organism>
<evidence type="ECO:0000313" key="6">
    <source>
        <dbReference type="Proteomes" id="UP000824596"/>
    </source>
</evidence>
<dbReference type="RefSeq" id="XP_044716988.1">
    <property type="nucleotide sequence ID" value="XM_044867728.1"/>
</dbReference>
<keyword evidence="2" id="KW-0378">Hydrolase</keyword>
<evidence type="ECO:0000313" key="5">
    <source>
        <dbReference type="EMBL" id="KAH0959475.1"/>
    </source>
</evidence>
<dbReference type="AlphaFoldDB" id="A0A9P8MQN7"/>
<feature type="compositionally biased region" description="Polar residues" evidence="3">
    <location>
        <begin position="44"/>
        <end position="53"/>
    </location>
</feature>
<dbReference type="Proteomes" id="UP000824596">
    <property type="component" value="Unassembled WGS sequence"/>
</dbReference>
<dbReference type="SMART" id="SM00910">
    <property type="entry name" value="HIRAN"/>
    <property type="match status" value="1"/>
</dbReference>
<protein>
    <submittedName>
        <fullName evidence="5">HIRAN domain-containing protein</fullName>
    </submittedName>
</protein>
<dbReference type="EMBL" id="JAIZPD010000012">
    <property type="protein sequence ID" value="KAH0959475.1"/>
    <property type="molecule type" value="Genomic_DNA"/>
</dbReference>
<dbReference type="GO" id="GO:0016818">
    <property type="term" value="F:hydrolase activity, acting on acid anhydrides, in phosphorus-containing anhydrides"/>
    <property type="evidence" value="ECO:0007669"/>
    <property type="project" value="InterPro"/>
</dbReference>
<keyword evidence="6" id="KW-1185">Reference proteome</keyword>
<accession>A0A9P8MQN7</accession>
<comment type="caution">
    <text evidence="5">The sequence shown here is derived from an EMBL/GenBank/DDBJ whole genome shotgun (WGS) entry which is preliminary data.</text>
</comment>
<evidence type="ECO:0000256" key="2">
    <source>
        <dbReference type="ARBA" id="ARBA00022801"/>
    </source>
</evidence>
<dbReference type="OrthoDB" id="5426787at2759"/>
<evidence type="ECO:0000256" key="1">
    <source>
        <dbReference type="ARBA" id="ARBA00022723"/>
    </source>
</evidence>
<dbReference type="Pfam" id="PF08797">
    <property type="entry name" value="HIRAN"/>
    <property type="match status" value="1"/>
</dbReference>
<feature type="region of interest" description="Disordered" evidence="3">
    <location>
        <begin position="1"/>
        <end position="53"/>
    </location>
</feature>
<dbReference type="GO" id="GO:0008270">
    <property type="term" value="F:zinc ion binding"/>
    <property type="evidence" value="ECO:0007669"/>
    <property type="project" value="InterPro"/>
</dbReference>
<reference evidence="5" key="1">
    <citation type="submission" date="2021-09" db="EMBL/GenBank/DDBJ databases">
        <title>A high-quality genome of the endoparasitic fungus Hirsutella rhossiliensis with a comparison of Hirsutella genomes reveals transposable elements contributing to genome size variation.</title>
        <authorList>
            <person name="Lin R."/>
            <person name="Jiao Y."/>
            <person name="Sun X."/>
            <person name="Ling J."/>
            <person name="Xie B."/>
            <person name="Cheng X."/>
        </authorList>
    </citation>
    <scope>NUCLEOTIDE SEQUENCE</scope>
    <source>
        <strain evidence="5">HR02</strain>
    </source>
</reference>
<name>A0A9P8MQN7_9HYPO</name>
<dbReference type="GO" id="GO:0003676">
    <property type="term" value="F:nucleic acid binding"/>
    <property type="evidence" value="ECO:0007669"/>
    <property type="project" value="InterPro"/>
</dbReference>
<dbReference type="InterPro" id="IPR014905">
    <property type="entry name" value="HIRAN"/>
</dbReference>
<dbReference type="GeneID" id="68358386"/>
<feature type="domain" description="HIRAN" evidence="4">
    <location>
        <begin position="72"/>
        <end position="167"/>
    </location>
</feature>
<evidence type="ECO:0000256" key="3">
    <source>
        <dbReference type="SAM" id="MobiDB-lite"/>
    </source>
</evidence>
<sequence length="169" mass="18540">MPRATQKRGGGVTDLSGDADQLESKAKRPAPAASQPPRLKLQLPSPSSQAGTQETEYLDLTQDDDNPPTELYGYYNSKIIGVRYYSGYASPGEVVLCHREPRNQYDRNANWVDNVMHQQIGYLPRAVVEKIAPYVDSGDITLEAQLTGGKGMVDCSIPTSLLLRPQSTD</sequence>
<gene>
    <name evidence="5" type="ORF">HRG_09257</name>
</gene>
<proteinExistence type="predicted"/>
<keyword evidence="1" id="KW-0479">Metal-binding</keyword>